<dbReference type="OrthoDB" id="26525at2759"/>
<gene>
    <name evidence="3" type="ORF">cgd8_500</name>
</gene>
<dbReference type="CDD" id="cd00051">
    <property type="entry name" value="EFh"/>
    <property type="match status" value="1"/>
</dbReference>
<keyword evidence="4" id="KW-1185">Reference proteome</keyword>
<dbReference type="Gene3D" id="1.10.238.10">
    <property type="entry name" value="EF-hand"/>
    <property type="match status" value="1"/>
</dbReference>
<feature type="non-terminal residue" evidence="3">
    <location>
        <position position="1"/>
    </location>
</feature>
<dbReference type="PROSITE" id="PS50222">
    <property type="entry name" value="EF_HAND_2"/>
    <property type="match status" value="2"/>
</dbReference>
<feature type="domain" description="EF-hand" evidence="2">
    <location>
        <begin position="121"/>
        <end position="156"/>
    </location>
</feature>
<dbReference type="InterPro" id="IPR018247">
    <property type="entry name" value="EF_Hand_1_Ca_BS"/>
</dbReference>
<dbReference type="Proteomes" id="UP000006726">
    <property type="component" value="Chromosome 8"/>
</dbReference>
<dbReference type="STRING" id="353152.Q5CPW8"/>
<proteinExistence type="predicted"/>
<evidence type="ECO:0000259" key="2">
    <source>
        <dbReference type="PROSITE" id="PS50222"/>
    </source>
</evidence>
<evidence type="ECO:0000313" key="4">
    <source>
        <dbReference type="Proteomes" id="UP000006726"/>
    </source>
</evidence>
<evidence type="ECO:0000256" key="1">
    <source>
        <dbReference type="ARBA" id="ARBA00022837"/>
    </source>
</evidence>
<evidence type="ECO:0000313" key="3">
    <source>
        <dbReference type="EMBL" id="EAK87512.1"/>
    </source>
</evidence>
<protein>
    <submittedName>
        <fullName evidence="3">Caltractin, centrin</fullName>
    </submittedName>
</protein>
<dbReference type="AlphaFoldDB" id="Q5CPW8"/>
<dbReference type="PROSITE" id="PS00018">
    <property type="entry name" value="EF_HAND_1"/>
    <property type="match status" value="1"/>
</dbReference>
<keyword evidence="1" id="KW-0106">Calcium</keyword>
<feature type="domain" description="EF-hand" evidence="2">
    <location>
        <begin position="85"/>
        <end position="120"/>
    </location>
</feature>
<dbReference type="Pfam" id="PF13833">
    <property type="entry name" value="EF-hand_8"/>
    <property type="match status" value="1"/>
</dbReference>
<dbReference type="GeneID" id="3372474"/>
<organism evidence="3 4">
    <name type="scientific">Cryptosporidium parvum (strain Iowa II)</name>
    <dbReference type="NCBI Taxonomy" id="353152"/>
    <lineage>
        <taxon>Eukaryota</taxon>
        <taxon>Sar</taxon>
        <taxon>Alveolata</taxon>
        <taxon>Apicomplexa</taxon>
        <taxon>Conoidasida</taxon>
        <taxon>Coccidia</taxon>
        <taxon>Eucoccidiorida</taxon>
        <taxon>Eimeriorina</taxon>
        <taxon>Cryptosporidiidae</taxon>
        <taxon>Cryptosporidium</taxon>
    </lineage>
</organism>
<dbReference type="InParanoid" id="Q5CPW8"/>
<comment type="caution">
    <text evidence="3">The sequence shown here is derived from an EMBL/GenBank/DDBJ whole genome shotgun (WGS) entry which is preliminary data.</text>
</comment>
<dbReference type="GO" id="GO:0005509">
    <property type="term" value="F:calcium ion binding"/>
    <property type="evidence" value="ECO:0007669"/>
    <property type="project" value="InterPro"/>
</dbReference>
<dbReference type="SUPFAM" id="SSF47473">
    <property type="entry name" value="EF-hand"/>
    <property type="match status" value="1"/>
</dbReference>
<accession>Q5CPW8</accession>
<dbReference type="InterPro" id="IPR011992">
    <property type="entry name" value="EF-hand-dom_pair"/>
</dbReference>
<dbReference type="EMBL" id="AAEE01000011">
    <property type="protein sequence ID" value="EAK87512.1"/>
    <property type="molecule type" value="Genomic_DNA"/>
</dbReference>
<dbReference type="KEGG" id="cpv:cgd8_500"/>
<dbReference type="RefSeq" id="XP_625511.1">
    <property type="nucleotide sequence ID" value="XM_625511.1"/>
</dbReference>
<reference evidence="3 4" key="1">
    <citation type="journal article" date="2004" name="Science">
        <title>Complete genome sequence of the apicomplexan, Cryptosporidium parvum.</title>
        <authorList>
            <person name="Abrahamsen M.S."/>
            <person name="Templeton T.J."/>
            <person name="Enomoto S."/>
            <person name="Abrahante J.E."/>
            <person name="Zhu G."/>
            <person name="Lancto C.A."/>
            <person name="Deng M."/>
            <person name="Liu C."/>
            <person name="Widmer G."/>
            <person name="Tzipori S."/>
            <person name="Buck G.A."/>
            <person name="Xu P."/>
            <person name="Bankier A.T."/>
            <person name="Dear P.H."/>
            <person name="Konfortov B.A."/>
            <person name="Spriggs H.F."/>
            <person name="Iyer L."/>
            <person name="Anantharaman V."/>
            <person name="Aravind L."/>
            <person name="Kapur V."/>
        </authorList>
    </citation>
    <scope>NUCLEOTIDE SEQUENCE [LARGE SCALE GENOMIC DNA]</scope>
    <source>
        <strain evidence="4">Iowa II</strain>
    </source>
</reference>
<name>Q5CPW8_CRYPI</name>
<dbReference type="OMA" id="CMDIPLD"/>
<dbReference type="InterPro" id="IPR002048">
    <property type="entry name" value="EF_hand_dom"/>
</dbReference>
<sequence length="157" mass="17271">YWQFDFILKKMDSTEVRELRDVFDLLDGKSGLDVGFLRAAATCMDIPLDNTVIGRLNSLTQECGGKLDFAGFVSLVNSGNEIKKFTVEDAVNIFSCLDIKKTGTIDLEDLSACASRLGLSMSEEELKTMLTNLDGDGDNAISPDDLLSALHRYSEKC</sequence>